<evidence type="ECO:0000256" key="2">
    <source>
        <dbReference type="ARBA" id="ARBA00012251"/>
    </source>
</evidence>
<evidence type="ECO:0000256" key="6">
    <source>
        <dbReference type="ARBA" id="ARBA00022771"/>
    </source>
</evidence>
<dbReference type="GO" id="GO:0008270">
    <property type="term" value="F:zinc ion binding"/>
    <property type="evidence" value="ECO:0007669"/>
    <property type="project" value="UniProtKB-KW"/>
</dbReference>
<evidence type="ECO:0000256" key="5">
    <source>
        <dbReference type="ARBA" id="ARBA00022737"/>
    </source>
</evidence>
<feature type="domain" description="RING-type" evidence="10">
    <location>
        <begin position="55"/>
        <end position="274"/>
    </location>
</feature>
<dbReference type="OrthoDB" id="1431934at2759"/>
<evidence type="ECO:0000256" key="1">
    <source>
        <dbReference type="ARBA" id="ARBA00001798"/>
    </source>
</evidence>
<dbReference type="EC" id="2.3.2.31" evidence="2"/>
<keyword evidence="4" id="KW-0479">Metal-binding</keyword>
<organism evidence="11 12">
    <name type="scientific">Patellaria atrata CBS 101060</name>
    <dbReference type="NCBI Taxonomy" id="1346257"/>
    <lineage>
        <taxon>Eukaryota</taxon>
        <taxon>Fungi</taxon>
        <taxon>Dikarya</taxon>
        <taxon>Ascomycota</taxon>
        <taxon>Pezizomycotina</taxon>
        <taxon>Dothideomycetes</taxon>
        <taxon>Dothideomycetes incertae sedis</taxon>
        <taxon>Patellariales</taxon>
        <taxon>Patellariaceae</taxon>
        <taxon>Patellaria</taxon>
    </lineage>
</organism>
<evidence type="ECO:0000256" key="3">
    <source>
        <dbReference type="ARBA" id="ARBA00022679"/>
    </source>
</evidence>
<evidence type="ECO:0000256" key="7">
    <source>
        <dbReference type="ARBA" id="ARBA00022786"/>
    </source>
</evidence>
<evidence type="ECO:0000313" key="11">
    <source>
        <dbReference type="EMBL" id="KAF2840422.1"/>
    </source>
</evidence>
<dbReference type="SUPFAM" id="SSF57850">
    <property type="entry name" value="RING/U-box"/>
    <property type="match status" value="2"/>
</dbReference>
<dbReference type="Gene3D" id="1.20.120.1750">
    <property type="match status" value="1"/>
</dbReference>
<dbReference type="InterPro" id="IPR002867">
    <property type="entry name" value="IBR_dom"/>
</dbReference>
<dbReference type="EMBL" id="MU006093">
    <property type="protein sequence ID" value="KAF2840422.1"/>
    <property type="molecule type" value="Genomic_DNA"/>
</dbReference>
<dbReference type="PANTHER" id="PTHR11685">
    <property type="entry name" value="RBR FAMILY RING FINGER AND IBR DOMAIN-CONTAINING"/>
    <property type="match status" value="1"/>
</dbReference>
<dbReference type="InterPro" id="IPR044066">
    <property type="entry name" value="TRIAD_supradom"/>
</dbReference>
<dbReference type="PROSITE" id="PS51873">
    <property type="entry name" value="TRIAD"/>
    <property type="match status" value="1"/>
</dbReference>
<keyword evidence="7" id="KW-0833">Ubl conjugation pathway</keyword>
<gene>
    <name evidence="11" type="ORF">M501DRAFT_1030637</name>
</gene>
<dbReference type="InterPro" id="IPR013083">
    <property type="entry name" value="Znf_RING/FYVE/PHD"/>
</dbReference>
<dbReference type="GO" id="GO:0061630">
    <property type="term" value="F:ubiquitin protein ligase activity"/>
    <property type="evidence" value="ECO:0007669"/>
    <property type="project" value="UniProtKB-EC"/>
</dbReference>
<keyword evidence="5" id="KW-0677">Repeat</keyword>
<feature type="compositionally biased region" description="Basic and acidic residues" evidence="9">
    <location>
        <begin position="204"/>
        <end position="220"/>
    </location>
</feature>
<evidence type="ECO:0000256" key="8">
    <source>
        <dbReference type="ARBA" id="ARBA00022833"/>
    </source>
</evidence>
<dbReference type="Pfam" id="PF01485">
    <property type="entry name" value="IBR"/>
    <property type="match status" value="1"/>
</dbReference>
<evidence type="ECO:0000259" key="10">
    <source>
        <dbReference type="PROSITE" id="PS51873"/>
    </source>
</evidence>
<feature type="region of interest" description="Disordered" evidence="9">
    <location>
        <begin position="194"/>
        <end position="222"/>
    </location>
</feature>
<comment type="caution">
    <text evidence="11">The sequence shown here is derived from an EMBL/GenBank/DDBJ whole genome shotgun (WGS) entry which is preliminary data.</text>
</comment>
<dbReference type="Gene3D" id="3.30.40.10">
    <property type="entry name" value="Zinc/RING finger domain, C3HC4 (zinc finger)"/>
    <property type="match status" value="1"/>
</dbReference>
<reference evidence="11" key="1">
    <citation type="journal article" date="2020" name="Stud. Mycol.">
        <title>101 Dothideomycetes genomes: a test case for predicting lifestyles and emergence of pathogens.</title>
        <authorList>
            <person name="Haridas S."/>
            <person name="Albert R."/>
            <person name="Binder M."/>
            <person name="Bloem J."/>
            <person name="Labutti K."/>
            <person name="Salamov A."/>
            <person name="Andreopoulos B."/>
            <person name="Baker S."/>
            <person name="Barry K."/>
            <person name="Bills G."/>
            <person name="Bluhm B."/>
            <person name="Cannon C."/>
            <person name="Castanera R."/>
            <person name="Culley D."/>
            <person name="Daum C."/>
            <person name="Ezra D."/>
            <person name="Gonzalez J."/>
            <person name="Henrissat B."/>
            <person name="Kuo A."/>
            <person name="Liang C."/>
            <person name="Lipzen A."/>
            <person name="Lutzoni F."/>
            <person name="Magnuson J."/>
            <person name="Mondo S."/>
            <person name="Nolan M."/>
            <person name="Ohm R."/>
            <person name="Pangilinan J."/>
            <person name="Park H.-J."/>
            <person name="Ramirez L."/>
            <person name="Alfaro M."/>
            <person name="Sun H."/>
            <person name="Tritt A."/>
            <person name="Yoshinaga Y."/>
            <person name="Zwiers L.-H."/>
            <person name="Turgeon B."/>
            <person name="Goodwin S."/>
            <person name="Spatafora J."/>
            <person name="Crous P."/>
            <person name="Grigoriev I."/>
        </authorList>
    </citation>
    <scope>NUCLEOTIDE SEQUENCE</scope>
    <source>
        <strain evidence="11">CBS 101060</strain>
    </source>
</reference>
<comment type="catalytic activity">
    <reaction evidence="1">
        <text>[E2 ubiquitin-conjugating enzyme]-S-ubiquitinyl-L-cysteine + [acceptor protein]-L-lysine = [E2 ubiquitin-conjugating enzyme]-L-cysteine + [acceptor protein]-N(6)-ubiquitinyl-L-lysine.</text>
        <dbReference type="EC" id="2.3.2.31"/>
    </reaction>
</comment>
<dbReference type="InterPro" id="IPR031127">
    <property type="entry name" value="E3_UB_ligase_RBR"/>
</dbReference>
<evidence type="ECO:0000256" key="4">
    <source>
        <dbReference type="ARBA" id="ARBA00022723"/>
    </source>
</evidence>
<dbReference type="GO" id="GO:0016567">
    <property type="term" value="P:protein ubiquitination"/>
    <property type="evidence" value="ECO:0007669"/>
    <property type="project" value="InterPro"/>
</dbReference>
<accession>A0A9P4SD69</accession>
<keyword evidence="12" id="KW-1185">Reference proteome</keyword>
<evidence type="ECO:0000313" key="12">
    <source>
        <dbReference type="Proteomes" id="UP000799429"/>
    </source>
</evidence>
<keyword evidence="3" id="KW-0808">Transferase</keyword>
<sequence length="293" mass="33624">MDMEFESLLDAYFNFTKSCSDETLKSVRKPAITNTFIIAPVSLITKSPNTREALRQLECTVCTEEKLCLDFPFRNTISCRHDSTPCRSCLSVWIPRALETETWDNIRCPDTDCNAVFQYDDFSKHASESDFERVSDLSVRSALSEVPNFRWCQAMGCKSGQKHAYGTNEPIFTCTHANETCEEYDEKLRKDFQRKEEKRRKKKQLEEENKASEKTVKESSKICPEPGCGYRIQKNGGCDHMACRRGHEFCWDCLRPYKSIRHYGNHWHLKGSTARANRNSANPAELPLAPGGC</sequence>
<dbReference type="AlphaFoldDB" id="A0A9P4SD69"/>
<dbReference type="Proteomes" id="UP000799429">
    <property type="component" value="Unassembled WGS sequence"/>
</dbReference>
<keyword evidence="8" id="KW-0862">Zinc</keyword>
<name>A0A9P4SD69_9PEZI</name>
<evidence type="ECO:0000256" key="9">
    <source>
        <dbReference type="SAM" id="MobiDB-lite"/>
    </source>
</evidence>
<proteinExistence type="predicted"/>
<keyword evidence="6" id="KW-0863">Zinc-finger</keyword>
<protein>
    <recommendedName>
        <fullName evidence="2">RBR-type E3 ubiquitin transferase</fullName>
        <ecNumber evidence="2">2.3.2.31</ecNumber>
    </recommendedName>
</protein>